<dbReference type="GO" id="GO:0000156">
    <property type="term" value="F:phosphorelay response regulator activity"/>
    <property type="evidence" value="ECO:0007669"/>
    <property type="project" value="TreeGrafter"/>
</dbReference>
<dbReference type="STRING" id="343013.SAMN04489707_1002169"/>
<feature type="modified residue" description="4-aspartylphosphate" evidence="8">
    <location>
        <position position="51"/>
    </location>
</feature>
<dbReference type="SMART" id="SM00448">
    <property type="entry name" value="REC"/>
    <property type="match status" value="1"/>
</dbReference>
<evidence type="ECO:0000256" key="7">
    <source>
        <dbReference type="ARBA" id="ARBA00023163"/>
    </source>
</evidence>
<dbReference type="SUPFAM" id="SSF52172">
    <property type="entry name" value="CheY-like"/>
    <property type="match status" value="1"/>
</dbReference>
<keyword evidence="5" id="KW-0805">Transcription regulation</keyword>
<dbReference type="PANTHER" id="PTHR48111">
    <property type="entry name" value="REGULATOR OF RPOS"/>
    <property type="match status" value="1"/>
</dbReference>
<dbReference type="InterPro" id="IPR001789">
    <property type="entry name" value="Sig_transdc_resp-reg_receiver"/>
</dbReference>
<dbReference type="GO" id="GO:0000976">
    <property type="term" value="F:transcription cis-regulatory region binding"/>
    <property type="evidence" value="ECO:0007669"/>
    <property type="project" value="TreeGrafter"/>
</dbReference>
<dbReference type="OrthoDB" id="9802426at2"/>
<keyword evidence="3 8" id="KW-0597">Phosphoprotein</keyword>
<dbReference type="InterPro" id="IPR039420">
    <property type="entry name" value="WalR-like"/>
</dbReference>
<feature type="domain" description="OmpR/PhoB-type" evidence="11">
    <location>
        <begin position="124"/>
        <end position="218"/>
    </location>
</feature>
<dbReference type="InterPro" id="IPR001867">
    <property type="entry name" value="OmpR/PhoB-type_DNA-bd"/>
</dbReference>
<evidence type="ECO:0000259" key="10">
    <source>
        <dbReference type="PROSITE" id="PS50110"/>
    </source>
</evidence>
<dbReference type="PROSITE" id="PS50110">
    <property type="entry name" value="RESPONSE_REGULATORY"/>
    <property type="match status" value="1"/>
</dbReference>
<dbReference type="PROSITE" id="PS51755">
    <property type="entry name" value="OMPR_PHOB"/>
    <property type="match status" value="1"/>
</dbReference>
<evidence type="ECO:0000259" key="11">
    <source>
        <dbReference type="PROSITE" id="PS51755"/>
    </source>
</evidence>
<evidence type="ECO:0000256" key="9">
    <source>
        <dbReference type="PROSITE-ProRule" id="PRU01091"/>
    </source>
</evidence>
<dbReference type="InterPro" id="IPR036388">
    <property type="entry name" value="WH-like_DNA-bd_sf"/>
</dbReference>
<proteinExistence type="predicted"/>
<dbReference type="CDD" id="cd00383">
    <property type="entry name" value="trans_reg_C"/>
    <property type="match status" value="1"/>
</dbReference>
<dbReference type="RefSeq" id="WP_054255124.1">
    <property type="nucleotide sequence ID" value="NZ_CYIG01000005.1"/>
</dbReference>
<dbReference type="CDD" id="cd17624">
    <property type="entry name" value="REC_OmpR_PmrA-like"/>
    <property type="match status" value="1"/>
</dbReference>
<feature type="DNA-binding region" description="OmpR/PhoB-type" evidence="9">
    <location>
        <begin position="124"/>
        <end position="218"/>
    </location>
</feature>
<evidence type="ECO:0000313" key="13">
    <source>
        <dbReference type="Proteomes" id="UP000183656"/>
    </source>
</evidence>
<evidence type="ECO:0000256" key="6">
    <source>
        <dbReference type="ARBA" id="ARBA00023125"/>
    </source>
</evidence>
<evidence type="ECO:0000256" key="8">
    <source>
        <dbReference type="PROSITE-ProRule" id="PRU00169"/>
    </source>
</evidence>
<dbReference type="EMBL" id="FPBX01000002">
    <property type="protein sequence ID" value="SFU37317.1"/>
    <property type="molecule type" value="Genomic_DNA"/>
</dbReference>
<dbReference type="Gene3D" id="6.10.250.690">
    <property type="match status" value="1"/>
</dbReference>
<dbReference type="InterPro" id="IPR011006">
    <property type="entry name" value="CheY-like_superfamily"/>
</dbReference>
<reference evidence="12 13" key="1">
    <citation type="submission" date="2016-10" db="EMBL/GenBank/DDBJ databases">
        <authorList>
            <person name="de Groot N.N."/>
        </authorList>
    </citation>
    <scope>NUCLEOTIDE SEQUENCE [LARGE SCALE GENOMIC DNA]</scope>
    <source>
        <strain evidence="12 13">R-24608</strain>
    </source>
</reference>
<dbReference type="PANTHER" id="PTHR48111:SF35">
    <property type="entry name" value="TRANSCRIPTIONAL REGULATORY PROTEIN QSEB"/>
    <property type="match status" value="1"/>
</dbReference>
<dbReference type="Gene3D" id="1.10.10.10">
    <property type="entry name" value="Winged helix-like DNA-binding domain superfamily/Winged helix DNA-binding domain"/>
    <property type="match status" value="1"/>
</dbReference>
<evidence type="ECO:0000256" key="4">
    <source>
        <dbReference type="ARBA" id="ARBA00023012"/>
    </source>
</evidence>
<accession>A0A1I7FM93</accession>
<evidence type="ECO:0000256" key="1">
    <source>
        <dbReference type="ARBA" id="ARBA00004496"/>
    </source>
</evidence>
<dbReference type="Proteomes" id="UP000183656">
    <property type="component" value="Unassembled WGS sequence"/>
</dbReference>
<keyword evidence="13" id="KW-1185">Reference proteome</keyword>
<dbReference type="GO" id="GO:0032993">
    <property type="term" value="C:protein-DNA complex"/>
    <property type="evidence" value="ECO:0007669"/>
    <property type="project" value="TreeGrafter"/>
</dbReference>
<dbReference type="AlphaFoldDB" id="A0A1I7FM93"/>
<dbReference type="Gene3D" id="3.40.50.2300">
    <property type="match status" value="1"/>
</dbReference>
<name>A0A1I7FM93_9BURK</name>
<evidence type="ECO:0000256" key="3">
    <source>
        <dbReference type="ARBA" id="ARBA00022553"/>
    </source>
</evidence>
<dbReference type="GO" id="GO:0005829">
    <property type="term" value="C:cytosol"/>
    <property type="evidence" value="ECO:0007669"/>
    <property type="project" value="TreeGrafter"/>
</dbReference>
<keyword evidence="4" id="KW-0902">Two-component regulatory system</keyword>
<sequence>MHILIVEDNALVASGIQAGLELHGFTSDTAGSVAQAQAHMTSRQFDACVLDLGLPDGDGVSLLRQWRGKGLALPVLILTARSTIEDKVAGFQTGSDDYLTKPFDLQELVLRLRALLRRAGGRTSDLLALGDCQVNMATGEVTCNGVAIDISRREWALLQALLQAHGRVLSAAQLHDSLYGLDQDVGSNTVNVHVHHLRKKLGADVIDTVRGLGFRLGARYCGGAA</sequence>
<evidence type="ECO:0000256" key="2">
    <source>
        <dbReference type="ARBA" id="ARBA00022490"/>
    </source>
</evidence>
<feature type="domain" description="Response regulatory" evidence="10">
    <location>
        <begin position="2"/>
        <end position="116"/>
    </location>
</feature>
<keyword evidence="7" id="KW-0804">Transcription</keyword>
<dbReference type="SMART" id="SM00862">
    <property type="entry name" value="Trans_reg_C"/>
    <property type="match status" value="1"/>
</dbReference>
<dbReference type="Pfam" id="PF00486">
    <property type="entry name" value="Trans_reg_C"/>
    <property type="match status" value="1"/>
</dbReference>
<evidence type="ECO:0000256" key="5">
    <source>
        <dbReference type="ARBA" id="ARBA00023015"/>
    </source>
</evidence>
<keyword evidence="6 9" id="KW-0238">DNA-binding</keyword>
<protein>
    <submittedName>
        <fullName evidence="12">DNA-binding response regulator, OmpR family, contains REC and winged-helix (WHTH) domain</fullName>
    </submittedName>
</protein>
<dbReference type="GO" id="GO:0006355">
    <property type="term" value="P:regulation of DNA-templated transcription"/>
    <property type="evidence" value="ECO:0007669"/>
    <property type="project" value="InterPro"/>
</dbReference>
<organism evidence="12 13">
    <name type="scientific">Paenacidovorax caeni</name>
    <dbReference type="NCBI Taxonomy" id="343013"/>
    <lineage>
        <taxon>Bacteria</taxon>
        <taxon>Pseudomonadati</taxon>
        <taxon>Pseudomonadota</taxon>
        <taxon>Betaproteobacteria</taxon>
        <taxon>Burkholderiales</taxon>
        <taxon>Comamonadaceae</taxon>
        <taxon>Paenacidovorax</taxon>
    </lineage>
</organism>
<dbReference type="Pfam" id="PF00072">
    <property type="entry name" value="Response_reg"/>
    <property type="match status" value="1"/>
</dbReference>
<gene>
    <name evidence="12" type="ORF">SAMN04489707_1002169</name>
</gene>
<evidence type="ECO:0000313" key="12">
    <source>
        <dbReference type="EMBL" id="SFU37317.1"/>
    </source>
</evidence>
<keyword evidence="2" id="KW-0963">Cytoplasm</keyword>
<comment type="subcellular location">
    <subcellularLocation>
        <location evidence="1">Cytoplasm</location>
    </subcellularLocation>
</comment>